<comment type="pathway">
    <text evidence="3 9 10">Sulfur metabolism; hydrogen sulfide biosynthesis; sulfite from sulfate: step 2/3.</text>
</comment>
<dbReference type="EMBL" id="JAGYPG010000001">
    <property type="protein sequence ID" value="MBS4194940.1"/>
    <property type="molecule type" value="Genomic_DNA"/>
</dbReference>
<dbReference type="GO" id="GO:0070814">
    <property type="term" value="P:hydrogen sulfide biosynthetic process"/>
    <property type="evidence" value="ECO:0007669"/>
    <property type="project" value="UniProtKB-UniRule"/>
</dbReference>
<evidence type="ECO:0000256" key="5">
    <source>
        <dbReference type="ARBA" id="ARBA00022679"/>
    </source>
</evidence>
<dbReference type="GO" id="GO:0000103">
    <property type="term" value="P:sulfate assimilation"/>
    <property type="evidence" value="ECO:0007669"/>
    <property type="project" value="UniProtKB-UniRule"/>
</dbReference>
<organism evidence="13 14">
    <name type="scientific">Lederbergia citri</name>
    <dbReference type="NCBI Taxonomy" id="2833580"/>
    <lineage>
        <taxon>Bacteria</taxon>
        <taxon>Bacillati</taxon>
        <taxon>Bacillota</taxon>
        <taxon>Bacilli</taxon>
        <taxon>Bacillales</taxon>
        <taxon>Bacillaceae</taxon>
        <taxon>Lederbergia</taxon>
    </lineage>
</organism>
<protein>
    <recommendedName>
        <fullName evidence="9 10">Adenylyl-sulfate kinase</fullName>
        <ecNumber evidence="9 10">2.7.1.25</ecNumber>
    </recommendedName>
    <alternativeName>
        <fullName evidence="9">APS kinase</fullName>
    </alternativeName>
    <alternativeName>
        <fullName evidence="9">ATP adenosine-5'-phosphosulfate 3'-phosphotransferase</fullName>
    </alternativeName>
    <alternativeName>
        <fullName evidence="9">Adenosine-5'-phosphosulfate kinase</fullName>
    </alternativeName>
</protein>
<comment type="caution">
    <text evidence="13">The sequence shown here is derived from an EMBL/GenBank/DDBJ whole genome shotgun (WGS) entry which is preliminary data.</text>
</comment>
<dbReference type="Gene3D" id="3.40.50.300">
    <property type="entry name" value="P-loop containing nucleotide triphosphate hydrolases"/>
    <property type="match status" value="1"/>
</dbReference>
<evidence type="ECO:0000256" key="10">
    <source>
        <dbReference type="RuleBase" id="RU004347"/>
    </source>
</evidence>
<evidence type="ECO:0000256" key="7">
    <source>
        <dbReference type="ARBA" id="ARBA00022777"/>
    </source>
</evidence>
<evidence type="ECO:0000256" key="8">
    <source>
        <dbReference type="ARBA" id="ARBA00022840"/>
    </source>
</evidence>
<dbReference type="InterPro" id="IPR059117">
    <property type="entry name" value="APS_kinase_dom"/>
</dbReference>
<keyword evidence="6 9" id="KW-0547">Nucleotide-binding</keyword>
<dbReference type="RefSeq" id="WP_213124082.1">
    <property type="nucleotide sequence ID" value="NZ_JAGYPG010000001.1"/>
</dbReference>
<evidence type="ECO:0000313" key="14">
    <source>
        <dbReference type="Proteomes" id="UP000681414"/>
    </source>
</evidence>
<evidence type="ECO:0000256" key="6">
    <source>
        <dbReference type="ARBA" id="ARBA00022741"/>
    </source>
</evidence>
<comment type="function">
    <text evidence="2 9 10">Catalyzes the synthesis of activated sulfate.</text>
</comment>
<keyword evidence="5 9" id="KW-0808">Transferase</keyword>
<dbReference type="SUPFAM" id="SSF52540">
    <property type="entry name" value="P-loop containing nucleoside triphosphate hydrolases"/>
    <property type="match status" value="1"/>
</dbReference>
<keyword evidence="7 9" id="KW-0418">Kinase</keyword>
<dbReference type="InterPro" id="IPR027417">
    <property type="entry name" value="P-loop_NTPase"/>
</dbReference>
<dbReference type="NCBIfam" id="TIGR00455">
    <property type="entry name" value="apsK"/>
    <property type="match status" value="1"/>
</dbReference>
<dbReference type="NCBIfam" id="NF003013">
    <property type="entry name" value="PRK03846.1"/>
    <property type="match status" value="1"/>
</dbReference>
<dbReference type="PANTHER" id="PTHR11055">
    <property type="entry name" value="BIFUNCTIONAL 3'-PHOSPHOADENOSINE 5'-PHOSPHOSULFATE SYNTHASE"/>
    <property type="match status" value="1"/>
</dbReference>
<reference evidence="13 14" key="1">
    <citation type="submission" date="2021-05" db="EMBL/GenBank/DDBJ databases">
        <title>Novel Bacillus species.</title>
        <authorList>
            <person name="Liu G."/>
        </authorList>
    </citation>
    <scope>NUCLEOTIDE SEQUENCE [LARGE SCALE GENOMIC DNA]</scope>
    <source>
        <strain evidence="14">FJAT-49780</strain>
    </source>
</reference>
<dbReference type="Pfam" id="PF01583">
    <property type="entry name" value="APS_kinase"/>
    <property type="match status" value="1"/>
</dbReference>
<evidence type="ECO:0000256" key="9">
    <source>
        <dbReference type="HAMAP-Rule" id="MF_00065"/>
    </source>
</evidence>
<accession>A0A942TBX5</accession>
<comment type="catalytic activity">
    <reaction evidence="1 9 10">
        <text>adenosine 5'-phosphosulfate + ATP = 3'-phosphoadenylyl sulfate + ADP + H(+)</text>
        <dbReference type="Rhea" id="RHEA:24152"/>
        <dbReference type="ChEBI" id="CHEBI:15378"/>
        <dbReference type="ChEBI" id="CHEBI:30616"/>
        <dbReference type="ChEBI" id="CHEBI:58243"/>
        <dbReference type="ChEBI" id="CHEBI:58339"/>
        <dbReference type="ChEBI" id="CHEBI:456216"/>
        <dbReference type="EC" id="2.7.1.25"/>
    </reaction>
</comment>
<evidence type="ECO:0000256" key="2">
    <source>
        <dbReference type="ARBA" id="ARBA00002632"/>
    </source>
</evidence>
<feature type="compositionally biased region" description="Polar residues" evidence="11">
    <location>
        <begin position="1"/>
        <end position="16"/>
    </location>
</feature>
<dbReference type="GO" id="GO:0005524">
    <property type="term" value="F:ATP binding"/>
    <property type="evidence" value="ECO:0007669"/>
    <property type="project" value="UniProtKB-UniRule"/>
</dbReference>
<keyword evidence="8 9" id="KW-0067">ATP-binding</keyword>
<feature type="active site" description="Phosphoserine intermediate" evidence="9">
    <location>
        <position position="112"/>
    </location>
</feature>
<dbReference type="GO" id="GO:0004020">
    <property type="term" value="F:adenylylsulfate kinase activity"/>
    <property type="evidence" value="ECO:0007669"/>
    <property type="project" value="UniProtKB-UniRule"/>
</dbReference>
<proteinExistence type="inferred from homology"/>
<evidence type="ECO:0000256" key="3">
    <source>
        <dbReference type="ARBA" id="ARBA00004806"/>
    </source>
</evidence>
<keyword evidence="14" id="KW-1185">Reference proteome</keyword>
<dbReference type="AlphaFoldDB" id="A0A942TBX5"/>
<feature type="domain" description="APS kinase" evidence="12">
    <location>
        <begin position="31"/>
        <end position="180"/>
    </location>
</feature>
<gene>
    <name evidence="9 13" type="primary">cysC</name>
    <name evidence="13" type="ORF">KHA97_07595</name>
</gene>
<comment type="similarity">
    <text evidence="4 9 10">Belongs to the APS kinase family.</text>
</comment>
<evidence type="ECO:0000259" key="12">
    <source>
        <dbReference type="Pfam" id="PF01583"/>
    </source>
</evidence>
<feature type="binding site" evidence="9">
    <location>
        <begin position="38"/>
        <end position="45"/>
    </location>
    <ligand>
        <name>ATP</name>
        <dbReference type="ChEBI" id="CHEBI:30616"/>
    </ligand>
</feature>
<evidence type="ECO:0000256" key="11">
    <source>
        <dbReference type="SAM" id="MobiDB-lite"/>
    </source>
</evidence>
<keyword evidence="9" id="KW-0597">Phosphoprotein</keyword>
<evidence type="ECO:0000313" key="13">
    <source>
        <dbReference type="EMBL" id="MBS4194940.1"/>
    </source>
</evidence>
<dbReference type="NCBIfam" id="NF004041">
    <property type="entry name" value="PRK05541.1"/>
    <property type="match status" value="1"/>
</dbReference>
<sequence length="210" mass="24033">MNNDGESESNVVWHQSSIKKEDREKQHNHKSIMIWFTGLSGSGKSTVANALQHKLFEKNINAYLLDGDNLRYGINKDLSFTAKDRQENMRRTAEIGKLFVDAGVVVLAALISPFEKERLNARRLFKPDEFIEVYIKCSLLECENRDPKGLYKKARKGEIKNFTGIDQPYEEPQNPEIVIDTNELSIDESVEILSSYLFDKVKLHIVGSIK</sequence>
<dbReference type="InterPro" id="IPR002891">
    <property type="entry name" value="APS"/>
</dbReference>
<dbReference type="EC" id="2.7.1.25" evidence="9 10"/>
<feature type="region of interest" description="Disordered" evidence="11">
    <location>
        <begin position="1"/>
        <end position="25"/>
    </location>
</feature>
<dbReference type="Proteomes" id="UP000681414">
    <property type="component" value="Unassembled WGS sequence"/>
</dbReference>
<dbReference type="CDD" id="cd02027">
    <property type="entry name" value="APSK"/>
    <property type="match status" value="1"/>
</dbReference>
<dbReference type="HAMAP" id="MF_00065">
    <property type="entry name" value="Adenylyl_sulf_kinase"/>
    <property type="match status" value="1"/>
</dbReference>
<evidence type="ECO:0000256" key="1">
    <source>
        <dbReference type="ARBA" id="ARBA00001823"/>
    </source>
</evidence>
<dbReference type="PANTHER" id="PTHR11055:SF1">
    <property type="entry name" value="PAPS SYNTHETASE, ISOFORM D"/>
    <property type="match status" value="1"/>
</dbReference>
<dbReference type="FunFam" id="3.40.50.300:FF:000212">
    <property type="entry name" value="Adenylyl-sulfate kinase"/>
    <property type="match status" value="1"/>
</dbReference>
<evidence type="ECO:0000256" key="4">
    <source>
        <dbReference type="ARBA" id="ARBA00007008"/>
    </source>
</evidence>
<name>A0A942TBX5_9BACI</name>